<dbReference type="Gene3D" id="3.30.465.10">
    <property type="match status" value="1"/>
</dbReference>
<proteinExistence type="predicted"/>
<feature type="domain" description="FAD-binding PCMH-type" evidence="1">
    <location>
        <begin position="30"/>
        <end position="201"/>
    </location>
</feature>
<dbReference type="InterPro" id="IPR006094">
    <property type="entry name" value="Oxid_FAD_bind_N"/>
</dbReference>
<dbReference type="Proteomes" id="UP000034883">
    <property type="component" value="Chromosome"/>
</dbReference>
<reference evidence="2 3" key="1">
    <citation type="submission" date="2015-03" db="EMBL/GenBank/DDBJ databases">
        <title>Genome assembly of Sandaracinus amylolyticus DSM 53668.</title>
        <authorList>
            <person name="Sharma G."/>
            <person name="Subramanian S."/>
        </authorList>
    </citation>
    <scope>NUCLEOTIDE SEQUENCE [LARGE SCALE GENOMIC DNA]</scope>
    <source>
        <strain evidence="2 3">DSM 53668</strain>
    </source>
</reference>
<evidence type="ECO:0000313" key="2">
    <source>
        <dbReference type="EMBL" id="AKF05993.1"/>
    </source>
</evidence>
<evidence type="ECO:0000313" key="3">
    <source>
        <dbReference type="Proteomes" id="UP000034883"/>
    </source>
</evidence>
<dbReference type="PANTHER" id="PTHR43762:SF1">
    <property type="entry name" value="D-ARABINONO-1,4-LACTONE OXIDASE"/>
    <property type="match status" value="1"/>
</dbReference>
<accession>A0A0F6W2R4</accession>
<dbReference type="EMBL" id="CP011125">
    <property type="protein sequence ID" value="AKF05993.1"/>
    <property type="molecule type" value="Genomic_DNA"/>
</dbReference>
<gene>
    <name evidence="2" type="ORF">DB32_003142</name>
</gene>
<dbReference type="GO" id="GO:0016899">
    <property type="term" value="F:oxidoreductase activity, acting on the CH-OH group of donors, oxygen as acceptor"/>
    <property type="evidence" value="ECO:0007669"/>
    <property type="project" value="InterPro"/>
</dbReference>
<dbReference type="InterPro" id="IPR036318">
    <property type="entry name" value="FAD-bd_PCMH-like_sf"/>
</dbReference>
<dbReference type="InterPro" id="IPR010031">
    <property type="entry name" value="FAD_lactone_oxidase-like"/>
</dbReference>
<dbReference type="InterPro" id="IPR016169">
    <property type="entry name" value="FAD-bd_PCMH_sub2"/>
</dbReference>
<dbReference type="SUPFAM" id="SSF56176">
    <property type="entry name" value="FAD-binding/transporter-associated domain-like"/>
    <property type="match status" value="1"/>
</dbReference>
<sequence>MRSRPRAGRRYGAALVPVPMRNGNGSGVSMIEGWGGIGVPGRELRSENLERVTERAVLSRGLGRSYGDSSLPPASVGEVVNTTLADRLLAFDEETGLMRAEAGLSLLALNRIFLPRGWFVPVTPGTQFVTLGGMVASDVHGKEHHVRGCFGEHVTRLKMRVADGRVLWCSDEQHQDLFRATIGGMGLTGHILEVEVRMMRIPTAWILQESRRVDDIDEFIARLKDASHRLPATMGWIDLLTRGKNMGRGTLMAGDFASADVAPKRFPKPLPRVTMPFELPSWTVDRWSVRAFNTAYYWKHLPREMHGIVHWETFFYPLDMIRHWNRMYGARGFTQYQCVLPDSAGPSAPRRLLEILTSRGGASMLCVIKNCGPEGKGILSFPMPGTSIALDIPVRDDTQQLVDALNEFVLREGGRIYLTKDQFTRPEHFRAMEPRLPKFQEIRAKWDPEQRIRSAQSVRLFGDKP</sequence>
<dbReference type="PANTHER" id="PTHR43762">
    <property type="entry name" value="L-GULONOLACTONE OXIDASE"/>
    <property type="match status" value="1"/>
</dbReference>
<dbReference type="STRING" id="927083.DB32_003142"/>
<dbReference type="InterPro" id="IPR016166">
    <property type="entry name" value="FAD-bd_PCMH"/>
</dbReference>
<dbReference type="AlphaFoldDB" id="A0A0F6W2R4"/>
<dbReference type="KEGG" id="samy:DB32_003142"/>
<protein>
    <submittedName>
        <fullName evidence="2">Putative oxidoreductase</fullName>
    </submittedName>
</protein>
<dbReference type="Pfam" id="PF01565">
    <property type="entry name" value="FAD_binding_4"/>
    <property type="match status" value="1"/>
</dbReference>
<dbReference type="GO" id="GO:0071949">
    <property type="term" value="F:FAD binding"/>
    <property type="evidence" value="ECO:0007669"/>
    <property type="project" value="InterPro"/>
</dbReference>
<dbReference type="PROSITE" id="PS51387">
    <property type="entry name" value="FAD_PCMH"/>
    <property type="match status" value="1"/>
</dbReference>
<organism evidence="2 3">
    <name type="scientific">Sandaracinus amylolyticus</name>
    <dbReference type="NCBI Taxonomy" id="927083"/>
    <lineage>
        <taxon>Bacteria</taxon>
        <taxon>Pseudomonadati</taxon>
        <taxon>Myxococcota</taxon>
        <taxon>Polyangia</taxon>
        <taxon>Polyangiales</taxon>
        <taxon>Sandaracinaceae</taxon>
        <taxon>Sandaracinus</taxon>
    </lineage>
</organism>
<name>A0A0F6W2R4_9BACT</name>
<keyword evidence="3" id="KW-1185">Reference proteome</keyword>
<evidence type="ECO:0000259" key="1">
    <source>
        <dbReference type="PROSITE" id="PS51387"/>
    </source>
</evidence>